<dbReference type="PANTHER" id="PTHR43226:SF4">
    <property type="entry name" value="XAA-PRO AMINOPEPTIDASE 3"/>
    <property type="match status" value="1"/>
</dbReference>
<evidence type="ECO:0000256" key="4">
    <source>
        <dbReference type="ARBA" id="ARBA00022801"/>
    </source>
</evidence>
<evidence type="ECO:0000313" key="7">
    <source>
        <dbReference type="EMBL" id="CAI2187438.1"/>
    </source>
</evidence>
<keyword evidence="3" id="KW-0479">Metal-binding</keyword>
<name>A0A9W4SZK7_9GLOM</name>
<dbReference type="InterPro" id="IPR029149">
    <property type="entry name" value="Creatin/AminoP/Spt16_N"/>
</dbReference>
<organism evidence="7 8">
    <name type="scientific">Funneliformis geosporum</name>
    <dbReference type="NCBI Taxonomy" id="1117311"/>
    <lineage>
        <taxon>Eukaryota</taxon>
        <taxon>Fungi</taxon>
        <taxon>Fungi incertae sedis</taxon>
        <taxon>Mucoromycota</taxon>
        <taxon>Glomeromycotina</taxon>
        <taxon>Glomeromycetes</taxon>
        <taxon>Glomerales</taxon>
        <taxon>Glomeraceae</taxon>
        <taxon>Funneliformis</taxon>
    </lineage>
</organism>
<dbReference type="SUPFAM" id="SSF55920">
    <property type="entry name" value="Creatinase/aminopeptidase"/>
    <property type="match status" value="1"/>
</dbReference>
<reference evidence="7" key="1">
    <citation type="submission" date="2022-08" db="EMBL/GenBank/DDBJ databases">
        <authorList>
            <person name="Kallberg Y."/>
            <person name="Tangrot J."/>
            <person name="Rosling A."/>
        </authorList>
    </citation>
    <scope>NUCLEOTIDE SEQUENCE</scope>
    <source>
        <strain evidence="7">Wild A</strain>
    </source>
</reference>
<evidence type="ECO:0000256" key="3">
    <source>
        <dbReference type="ARBA" id="ARBA00022723"/>
    </source>
</evidence>
<accession>A0A9W4SZK7</accession>
<dbReference type="InterPro" id="IPR036005">
    <property type="entry name" value="Creatinase/aminopeptidase-like"/>
</dbReference>
<dbReference type="PANTHER" id="PTHR43226">
    <property type="entry name" value="XAA-PRO AMINOPEPTIDASE 3"/>
    <property type="match status" value="1"/>
</dbReference>
<dbReference type="EMBL" id="CAMKVN010004630">
    <property type="protein sequence ID" value="CAI2187438.1"/>
    <property type="molecule type" value="Genomic_DNA"/>
</dbReference>
<dbReference type="CDD" id="cd01087">
    <property type="entry name" value="Prolidase"/>
    <property type="match status" value="1"/>
</dbReference>
<comment type="similarity">
    <text evidence="2">Belongs to the peptidase M24B family.</text>
</comment>
<evidence type="ECO:0000259" key="6">
    <source>
        <dbReference type="SMART" id="SM01011"/>
    </source>
</evidence>
<evidence type="ECO:0000313" key="8">
    <source>
        <dbReference type="Proteomes" id="UP001153678"/>
    </source>
</evidence>
<dbReference type="Gene3D" id="3.40.350.10">
    <property type="entry name" value="Creatinase/prolidase N-terminal domain"/>
    <property type="match status" value="1"/>
</dbReference>
<dbReference type="Pfam" id="PF00557">
    <property type="entry name" value="Peptidase_M24"/>
    <property type="match status" value="1"/>
</dbReference>
<evidence type="ECO:0000256" key="1">
    <source>
        <dbReference type="ARBA" id="ARBA00001936"/>
    </source>
</evidence>
<dbReference type="InterPro" id="IPR000994">
    <property type="entry name" value="Pept_M24"/>
</dbReference>
<dbReference type="InterPro" id="IPR007865">
    <property type="entry name" value="Aminopep_P_N"/>
</dbReference>
<dbReference type="InterPro" id="IPR052433">
    <property type="entry name" value="X-Pro_dipept-like"/>
</dbReference>
<dbReference type="AlphaFoldDB" id="A0A9W4SZK7"/>
<evidence type="ECO:0000256" key="2">
    <source>
        <dbReference type="ARBA" id="ARBA00008766"/>
    </source>
</evidence>
<sequence length="509" mass="57681">MNYQIFKLLHAIRQRSFKRPSSATSIRSLSTSTIIQPESRFYGQPTAETHPHLMKPGETTPGISAVEYELRRTKLMNKLPENSVAISLGYRTRYMSNKVLFVYYSFNEPDAAMVLEKNNSQRGYKMTMFVPPKNRSVEIWDGPRTGLLGAVYIFGADEAMESSRFNSKIKEIAKNYKDVYIDLPPRTNILSSESISKSISRTHGIPSLYTLSCGFKCIRDYLDRLIRPHRLSVSNIFGFQVKPLSRIVQELRIIKSDAEISLMKKGGQITGKAFIETMNFTKPGLSEHDLSAKVEFECRIRGAQYLAYVPVVAGGINALTMHYVRNDMPLRNGDLILMDAGGEYHGYASDVTRTWPINGKFSPPQRELYEAVLNVNRKCIKLCTEKQNISLNGVHEQSVQFMKEELSNLGFNLVEGDVDRVLYPHHVGHYLGLDVHDTHDLDRSRSLKSGMVLTIEPGIYIPPNNAYPKQYHSIGVRIEDDVLVGETDPYVLSSTAPKEIDDIEYCMEN</sequence>
<dbReference type="OrthoDB" id="4215474at2759"/>
<protein>
    <submittedName>
        <fullName evidence="7">11644_t:CDS:1</fullName>
    </submittedName>
</protein>
<dbReference type="SMART" id="SM01011">
    <property type="entry name" value="AMP_N"/>
    <property type="match status" value="1"/>
</dbReference>
<feature type="domain" description="Aminopeptidase P N-terminal" evidence="6">
    <location>
        <begin position="63"/>
        <end position="190"/>
    </location>
</feature>
<dbReference type="GO" id="GO:0005739">
    <property type="term" value="C:mitochondrion"/>
    <property type="evidence" value="ECO:0007669"/>
    <property type="project" value="TreeGrafter"/>
</dbReference>
<dbReference type="GO" id="GO:0070006">
    <property type="term" value="F:metalloaminopeptidase activity"/>
    <property type="evidence" value="ECO:0007669"/>
    <property type="project" value="InterPro"/>
</dbReference>
<comment type="caution">
    <text evidence="7">The sequence shown here is derived from an EMBL/GenBank/DDBJ whole genome shotgun (WGS) entry which is preliminary data.</text>
</comment>
<dbReference type="Proteomes" id="UP001153678">
    <property type="component" value="Unassembled WGS sequence"/>
</dbReference>
<dbReference type="GO" id="GO:0006508">
    <property type="term" value="P:proteolysis"/>
    <property type="evidence" value="ECO:0007669"/>
    <property type="project" value="TreeGrafter"/>
</dbReference>
<proteinExistence type="inferred from homology"/>
<comment type="cofactor">
    <cofactor evidence="1">
        <name>Mn(2+)</name>
        <dbReference type="ChEBI" id="CHEBI:29035"/>
    </cofactor>
</comment>
<evidence type="ECO:0000256" key="5">
    <source>
        <dbReference type="ARBA" id="ARBA00023211"/>
    </source>
</evidence>
<dbReference type="SUPFAM" id="SSF53092">
    <property type="entry name" value="Creatinase/prolidase N-terminal domain"/>
    <property type="match status" value="1"/>
</dbReference>
<dbReference type="Pfam" id="PF05195">
    <property type="entry name" value="AMP_N"/>
    <property type="match status" value="1"/>
</dbReference>
<keyword evidence="5" id="KW-0464">Manganese</keyword>
<gene>
    <name evidence="7" type="ORF">FWILDA_LOCUS13080</name>
</gene>
<dbReference type="Gene3D" id="3.90.230.10">
    <property type="entry name" value="Creatinase/methionine aminopeptidase superfamily"/>
    <property type="match status" value="1"/>
</dbReference>
<dbReference type="GO" id="GO:0030145">
    <property type="term" value="F:manganese ion binding"/>
    <property type="evidence" value="ECO:0007669"/>
    <property type="project" value="InterPro"/>
</dbReference>
<keyword evidence="4" id="KW-0378">Hydrolase</keyword>
<keyword evidence="8" id="KW-1185">Reference proteome</keyword>